<sequence length="114" mass="13457">MERFNRLMINEEEYVLLRAVIFSHFVTNGLTLNGQKIMLDEAEKYSKILMKLLQKRHGQLSGVKRYTELLQLIEICFRTGYNISLLFNYLTNVYEPGRFEKVVPEALVELLQLK</sequence>
<name>A0A914LZ40_MELIC</name>
<dbReference type="Gene3D" id="1.10.565.10">
    <property type="entry name" value="Retinoid X Receptor"/>
    <property type="match status" value="1"/>
</dbReference>
<dbReference type="SUPFAM" id="SSF48508">
    <property type="entry name" value="Nuclear receptor ligand-binding domain"/>
    <property type="match status" value="1"/>
</dbReference>
<protein>
    <submittedName>
        <fullName evidence="6">NR LBD domain-containing protein</fullName>
    </submittedName>
</protein>
<keyword evidence="4" id="KW-0675">Receptor</keyword>
<evidence type="ECO:0000313" key="5">
    <source>
        <dbReference type="Proteomes" id="UP000887563"/>
    </source>
</evidence>
<dbReference type="AlphaFoldDB" id="A0A914LZ40"/>
<proteinExistence type="inferred from homology"/>
<dbReference type="WBParaSite" id="Minc3s01068g20398">
    <property type="protein sequence ID" value="Minc3s01068g20398"/>
    <property type="gene ID" value="Minc3s01068g20398"/>
</dbReference>
<evidence type="ECO:0000313" key="6">
    <source>
        <dbReference type="WBParaSite" id="Minc3s01068g20398"/>
    </source>
</evidence>
<reference evidence="6" key="1">
    <citation type="submission" date="2022-11" db="UniProtKB">
        <authorList>
            <consortium name="WormBaseParasite"/>
        </authorList>
    </citation>
    <scope>IDENTIFICATION</scope>
</reference>
<evidence type="ECO:0000256" key="4">
    <source>
        <dbReference type="ARBA" id="ARBA00023170"/>
    </source>
</evidence>
<evidence type="ECO:0000256" key="2">
    <source>
        <dbReference type="ARBA" id="ARBA00023015"/>
    </source>
</evidence>
<dbReference type="InterPro" id="IPR035500">
    <property type="entry name" value="NHR-like_dom_sf"/>
</dbReference>
<keyword evidence="3" id="KW-0804">Transcription</keyword>
<evidence type="ECO:0000256" key="1">
    <source>
        <dbReference type="ARBA" id="ARBA00005993"/>
    </source>
</evidence>
<dbReference type="Proteomes" id="UP000887563">
    <property type="component" value="Unplaced"/>
</dbReference>
<accession>A0A914LZ40</accession>
<dbReference type="PANTHER" id="PTHR45886:SF18">
    <property type="entry name" value="NR LBD DOMAIN-CONTAINING PROTEIN-RELATED"/>
    <property type="match status" value="1"/>
</dbReference>
<evidence type="ECO:0000256" key="3">
    <source>
        <dbReference type="ARBA" id="ARBA00023163"/>
    </source>
</evidence>
<dbReference type="PANTHER" id="PTHR45886">
    <property type="entry name" value="NUCLEAR HORMONE RECEPTOR FAMILY-RELATED-RELATED"/>
    <property type="match status" value="1"/>
</dbReference>
<keyword evidence="5" id="KW-1185">Reference proteome</keyword>
<keyword evidence="2" id="KW-0805">Transcription regulation</keyword>
<comment type="similarity">
    <text evidence="1">Belongs to the nuclear hormone receptor family.</text>
</comment>
<organism evidence="5 6">
    <name type="scientific">Meloidogyne incognita</name>
    <name type="common">Southern root-knot nematode worm</name>
    <name type="synonym">Oxyuris incognita</name>
    <dbReference type="NCBI Taxonomy" id="6306"/>
    <lineage>
        <taxon>Eukaryota</taxon>
        <taxon>Metazoa</taxon>
        <taxon>Ecdysozoa</taxon>
        <taxon>Nematoda</taxon>
        <taxon>Chromadorea</taxon>
        <taxon>Rhabditida</taxon>
        <taxon>Tylenchina</taxon>
        <taxon>Tylenchomorpha</taxon>
        <taxon>Tylenchoidea</taxon>
        <taxon>Meloidogynidae</taxon>
        <taxon>Meloidogyninae</taxon>
        <taxon>Meloidogyne</taxon>
        <taxon>Meloidogyne incognita group</taxon>
    </lineage>
</organism>